<evidence type="ECO:0000256" key="3">
    <source>
        <dbReference type="ARBA" id="ARBA00023163"/>
    </source>
</evidence>
<feature type="domain" description="TFIIB-type" evidence="6">
    <location>
        <begin position="2"/>
        <end position="34"/>
    </location>
</feature>
<dbReference type="PANTHER" id="PTHR11618:SF81">
    <property type="entry name" value="TRANSCRIPTION INITIATION FACTOR IIB-LIKE"/>
    <property type="match status" value="1"/>
</dbReference>
<dbReference type="GO" id="GO:0070897">
    <property type="term" value="P:transcription preinitiation complex assembly"/>
    <property type="evidence" value="ECO:0007669"/>
    <property type="project" value="InterPro"/>
</dbReference>
<dbReference type="CDD" id="cd20551">
    <property type="entry name" value="CYCLIN_TFIIB_rpt1"/>
    <property type="match status" value="1"/>
</dbReference>
<protein>
    <recommendedName>
        <fullName evidence="6">TFIIB-type domain-containing protein</fullName>
    </recommendedName>
</protein>
<dbReference type="Pfam" id="PF00382">
    <property type="entry name" value="TFIIB"/>
    <property type="match status" value="2"/>
</dbReference>
<dbReference type="Gene3D" id="1.10.472.10">
    <property type="entry name" value="Cyclin-like"/>
    <property type="match status" value="1"/>
</dbReference>
<dbReference type="Proteomes" id="UP001457282">
    <property type="component" value="Unassembled WGS sequence"/>
</dbReference>
<evidence type="ECO:0000256" key="4">
    <source>
        <dbReference type="PROSITE-ProRule" id="PRU00469"/>
    </source>
</evidence>
<keyword evidence="4" id="KW-0479">Metal-binding</keyword>
<dbReference type="InterPro" id="IPR036915">
    <property type="entry name" value="Cyclin-like_sf"/>
</dbReference>
<dbReference type="AlphaFoldDB" id="A0AAW1WLT2"/>
<evidence type="ECO:0000313" key="7">
    <source>
        <dbReference type="EMBL" id="KAK9925880.1"/>
    </source>
</evidence>
<dbReference type="FunFam" id="1.10.472.10:FF:000043">
    <property type="entry name" value="Transcription initiation factor IIB"/>
    <property type="match status" value="1"/>
</dbReference>
<sequence>MSDTFCQACKCFTEVIFDHAAGDTLCSECGTVLVDETPEWLSVPDQTDPTRVSKPVSPVQPDSGDSRPNGASDEEALPPRAKWRKKPRRQPFDVSGSIADVADRLGLVATIQDRANEIYKKVVDQKPLRWRTRDAVVAACLYIACRQENKPRTVKEMCSAIGTTKKEVAKAKDFIGKYVETEMGQEIGTIHAGDYLRRFCSILGMSNLEVVAAQETVQKSEELVLRRSPISVAASVMYIITQLSTNKKTAKEIAFVTRVAEATIKNSYKDLYPHLSELIPTWFAKEEDLKKLPSA</sequence>
<proteinExistence type="inferred from homology"/>
<dbReference type="Gene3D" id="1.10.472.170">
    <property type="match status" value="1"/>
</dbReference>
<keyword evidence="4" id="KW-0862">Zinc</keyword>
<keyword evidence="2" id="KW-0805">Transcription regulation</keyword>
<name>A0AAW1WLT2_RUBAR</name>
<dbReference type="GO" id="GO:0097550">
    <property type="term" value="C:transcription preinitiation complex"/>
    <property type="evidence" value="ECO:0007669"/>
    <property type="project" value="TreeGrafter"/>
</dbReference>
<evidence type="ECO:0000256" key="5">
    <source>
        <dbReference type="SAM" id="MobiDB-lite"/>
    </source>
</evidence>
<dbReference type="InterPro" id="IPR013150">
    <property type="entry name" value="TFIIB_cyclin"/>
</dbReference>
<feature type="region of interest" description="Disordered" evidence="5">
    <location>
        <begin position="41"/>
        <end position="91"/>
    </location>
</feature>
<dbReference type="GO" id="GO:0017025">
    <property type="term" value="F:TBP-class protein binding"/>
    <property type="evidence" value="ECO:0007669"/>
    <property type="project" value="InterPro"/>
</dbReference>
<keyword evidence="8" id="KW-1185">Reference proteome</keyword>
<dbReference type="InterPro" id="IPR013137">
    <property type="entry name" value="Znf_TFIIB"/>
</dbReference>
<gene>
    <name evidence="7" type="ORF">M0R45_023142</name>
</gene>
<evidence type="ECO:0000256" key="2">
    <source>
        <dbReference type="ARBA" id="ARBA00023015"/>
    </source>
</evidence>
<dbReference type="GO" id="GO:0005634">
    <property type="term" value="C:nucleus"/>
    <property type="evidence" value="ECO:0007669"/>
    <property type="project" value="TreeGrafter"/>
</dbReference>
<dbReference type="PROSITE" id="PS51134">
    <property type="entry name" value="ZF_TFIIB"/>
    <property type="match status" value="1"/>
</dbReference>
<evidence type="ECO:0000256" key="1">
    <source>
        <dbReference type="ARBA" id="ARBA00010857"/>
    </source>
</evidence>
<comment type="caution">
    <text evidence="7">The sequence shown here is derived from an EMBL/GenBank/DDBJ whole genome shotgun (WGS) entry which is preliminary data.</text>
</comment>
<organism evidence="7 8">
    <name type="scientific">Rubus argutus</name>
    <name type="common">Southern blackberry</name>
    <dbReference type="NCBI Taxonomy" id="59490"/>
    <lineage>
        <taxon>Eukaryota</taxon>
        <taxon>Viridiplantae</taxon>
        <taxon>Streptophyta</taxon>
        <taxon>Embryophyta</taxon>
        <taxon>Tracheophyta</taxon>
        <taxon>Spermatophyta</taxon>
        <taxon>Magnoliopsida</taxon>
        <taxon>eudicotyledons</taxon>
        <taxon>Gunneridae</taxon>
        <taxon>Pentapetalae</taxon>
        <taxon>rosids</taxon>
        <taxon>fabids</taxon>
        <taxon>Rosales</taxon>
        <taxon>Rosaceae</taxon>
        <taxon>Rosoideae</taxon>
        <taxon>Rosoideae incertae sedis</taxon>
        <taxon>Rubus</taxon>
    </lineage>
</organism>
<evidence type="ECO:0000259" key="6">
    <source>
        <dbReference type="PROSITE" id="PS51134"/>
    </source>
</evidence>
<accession>A0AAW1WLT2</accession>
<dbReference type="EMBL" id="JBEDUW010000005">
    <property type="protein sequence ID" value="KAK9925880.1"/>
    <property type="molecule type" value="Genomic_DNA"/>
</dbReference>
<dbReference type="SUPFAM" id="SSF57783">
    <property type="entry name" value="Zinc beta-ribbon"/>
    <property type="match status" value="1"/>
</dbReference>
<dbReference type="PANTHER" id="PTHR11618">
    <property type="entry name" value="TRANSCRIPTION INITIATION FACTOR IIB-RELATED"/>
    <property type="match status" value="1"/>
</dbReference>
<dbReference type="PRINTS" id="PR00685">
    <property type="entry name" value="TIFACTORIIB"/>
</dbReference>
<dbReference type="InterPro" id="IPR013763">
    <property type="entry name" value="Cyclin-like_dom"/>
</dbReference>
<evidence type="ECO:0000313" key="8">
    <source>
        <dbReference type="Proteomes" id="UP001457282"/>
    </source>
</evidence>
<reference evidence="7 8" key="1">
    <citation type="journal article" date="2023" name="G3 (Bethesda)">
        <title>A chromosome-length genome assembly and annotation of blackberry (Rubus argutus, cv. 'Hillquist').</title>
        <authorList>
            <person name="Bruna T."/>
            <person name="Aryal R."/>
            <person name="Dudchenko O."/>
            <person name="Sargent D.J."/>
            <person name="Mead D."/>
            <person name="Buti M."/>
            <person name="Cavallini A."/>
            <person name="Hytonen T."/>
            <person name="Andres J."/>
            <person name="Pham M."/>
            <person name="Weisz D."/>
            <person name="Mascagni F."/>
            <person name="Usai G."/>
            <person name="Natali L."/>
            <person name="Bassil N."/>
            <person name="Fernandez G.E."/>
            <person name="Lomsadze A."/>
            <person name="Armour M."/>
            <person name="Olukolu B."/>
            <person name="Poorten T."/>
            <person name="Britton C."/>
            <person name="Davik J."/>
            <person name="Ashrafi H."/>
            <person name="Aiden E.L."/>
            <person name="Borodovsky M."/>
            <person name="Worthington M."/>
        </authorList>
    </citation>
    <scope>NUCLEOTIDE SEQUENCE [LARGE SCALE GENOMIC DNA]</scope>
    <source>
        <strain evidence="7">PI 553951</strain>
    </source>
</reference>
<dbReference type="SMART" id="SM00385">
    <property type="entry name" value="CYCLIN"/>
    <property type="match status" value="2"/>
</dbReference>
<dbReference type="InterPro" id="IPR000812">
    <property type="entry name" value="TFIIB"/>
</dbReference>
<dbReference type="SUPFAM" id="SSF47954">
    <property type="entry name" value="Cyclin-like"/>
    <property type="match status" value="2"/>
</dbReference>
<comment type="similarity">
    <text evidence="1">Belongs to the TFIIB family.</text>
</comment>
<dbReference type="GO" id="GO:0008270">
    <property type="term" value="F:zinc ion binding"/>
    <property type="evidence" value="ECO:0007669"/>
    <property type="project" value="UniProtKB-KW"/>
</dbReference>
<keyword evidence="3" id="KW-0804">Transcription</keyword>
<keyword evidence="4" id="KW-0863">Zinc-finger</keyword>